<comment type="subcellular location">
    <subcellularLocation>
        <location evidence="1">Membrane</location>
        <topology evidence="1">Multi-pass membrane protein</topology>
    </subcellularLocation>
</comment>
<evidence type="ECO:0000256" key="4">
    <source>
        <dbReference type="ARBA" id="ARBA00023136"/>
    </source>
</evidence>
<evidence type="ECO:0000256" key="3">
    <source>
        <dbReference type="ARBA" id="ARBA00022989"/>
    </source>
</evidence>
<sequence>MNDKNVESTKWLKVIVHASPFFAPYLIPVLFYLFVDDASVKKISIQALLFQILMGVLIFISAIFSALLIGLPFLVVFVAMTVIVPIVGIVKAIQDDNWEYPIIKKFF</sequence>
<keyword evidence="2 5" id="KW-0812">Transmembrane</keyword>
<evidence type="ECO:0000256" key="2">
    <source>
        <dbReference type="ARBA" id="ARBA00022692"/>
    </source>
</evidence>
<dbReference type="RefSeq" id="WP_126991997.1">
    <property type="nucleotide sequence ID" value="NZ_JTFC01000044.1"/>
</dbReference>
<keyword evidence="4 5" id="KW-0472">Membrane</keyword>
<gene>
    <name evidence="6" type="ORF">QI30_18090</name>
</gene>
<feature type="transmembrane region" description="Helical" evidence="5">
    <location>
        <begin position="73"/>
        <end position="93"/>
    </location>
</feature>
<feature type="transmembrane region" description="Helical" evidence="5">
    <location>
        <begin position="14"/>
        <end position="35"/>
    </location>
</feature>
<dbReference type="AlphaFoldDB" id="A0A433RPI4"/>
<dbReference type="Pfam" id="PF09685">
    <property type="entry name" value="MamF_MmsF"/>
    <property type="match status" value="1"/>
</dbReference>
<dbReference type="InterPro" id="IPR019109">
    <property type="entry name" value="MamF_MmsF"/>
</dbReference>
<dbReference type="OrthoDB" id="2989462at2"/>
<comment type="caution">
    <text evidence="6">The sequence shown here is derived from an EMBL/GenBank/DDBJ whole genome shotgun (WGS) entry which is preliminary data.</text>
</comment>
<accession>A0A433RPI4</accession>
<keyword evidence="7" id="KW-1185">Reference proteome</keyword>
<dbReference type="Proteomes" id="UP000288623">
    <property type="component" value="Unassembled WGS sequence"/>
</dbReference>
<dbReference type="EMBL" id="JTFC01000044">
    <property type="protein sequence ID" value="RUS51908.1"/>
    <property type="molecule type" value="Genomic_DNA"/>
</dbReference>
<evidence type="ECO:0000256" key="1">
    <source>
        <dbReference type="ARBA" id="ARBA00004141"/>
    </source>
</evidence>
<reference evidence="6 7" key="1">
    <citation type="submission" date="2014-11" db="EMBL/GenBank/DDBJ databases">
        <title>Genome sequence and analysis of novel Kurthia sp.</title>
        <authorList>
            <person name="Lawson J.N."/>
            <person name="Gonzalez J.E."/>
            <person name="Rinauldi L."/>
            <person name="Xuan Z."/>
            <person name="Firman A."/>
            <person name="Shaddox L."/>
            <person name="Trudeau A."/>
            <person name="Shah S."/>
            <person name="Reiman D."/>
        </authorList>
    </citation>
    <scope>NUCLEOTIDE SEQUENCE [LARGE SCALE GENOMIC DNA]</scope>
    <source>
        <strain evidence="6 7">3B1D</strain>
    </source>
</reference>
<feature type="transmembrane region" description="Helical" evidence="5">
    <location>
        <begin position="47"/>
        <end position="67"/>
    </location>
</feature>
<organism evidence="6 7">
    <name type="scientific">Candidatus Kurthia intestinigallinarum</name>
    <dbReference type="NCBI Taxonomy" id="1562256"/>
    <lineage>
        <taxon>Bacteria</taxon>
        <taxon>Bacillati</taxon>
        <taxon>Bacillota</taxon>
        <taxon>Bacilli</taxon>
        <taxon>Bacillales</taxon>
        <taxon>Caryophanaceae</taxon>
        <taxon>Kurthia</taxon>
    </lineage>
</organism>
<evidence type="ECO:0000313" key="7">
    <source>
        <dbReference type="Proteomes" id="UP000288623"/>
    </source>
</evidence>
<evidence type="ECO:0000313" key="6">
    <source>
        <dbReference type="EMBL" id="RUS51908.1"/>
    </source>
</evidence>
<proteinExistence type="predicted"/>
<keyword evidence="3 5" id="KW-1133">Transmembrane helix</keyword>
<name>A0A433RPI4_9BACL</name>
<evidence type="ECO:0000256" key="5">
    <source>
        <dbReference type="SAM" id="Phobius"/>
    </source>
</evidence>
<protein>
    <submittedName>
        <fullName evidence="6">Membrane protein</fullName>
    </submittedName>
</protein>